<organism evidence="1 2">
    <name type="scientific">Pseudomonas savastanoi pv. glycinea</name>
    <name type="common">Pseudomonas syringae pv. glycinea</name>
    <dbReference type="NCBI Taxonomy" id="318"/>
    <lineage>
        <taxon>Bacteria</taxon>
        <taxon>Pseudomonadati</taxon>
        <taxon>Pseudomonadota</taxon>
        <taxon>Gammaproteobacteria</taxon>
        <taxon>Pseudomonadales</taxon>
        <taxon>Pseudomonadaceae</taxon>
        <taxon>Pseudomonas</taxon>
    </lineage>
</organism>
<dbReference type="Proteomes" id="UP000276829">
    <property type="component" value="Unassembled WGS sequence"/>
</dbReference>
<gene>
    <name evidence="1" type="ORF">ALQ73_01327</name>
</gene>
<sequence>MWNAFPLDESLYWVEFEDIEHGMRLSKAGVPCRVNPFGITQSITSRALLGSETLVQSASGKLGRIGPRYFSVLNKKPLINISSKTALARLHQFASKYLVSRAAVSIPTGVCHISVRAWIELINHVVQQSTFKNDIGTVREFISDFERLVLFGQLPSTRQEFLVNRFLADPVLAKQTLITQSCEVRNMLRQRSTQTWFVRQQDDYFHHILLSLPGILISAVRACRNNGKIFYFESVWAAVKAIYNSTPFKSYARGSK</sequence>
<proteinExistence type="predicted"/>
<evidence type="ECO:0000313" key="2">
    <source>
        <dbReference type="Proteomes" id="UP000276829"/>
    </source>
</evidence>
<comment type="caution">
    <text evidence="1">The sequence shown here is derived from an EMBL/GenBank/DDBJ whole genome shotgun (WGS) entry which is preliminary data.</text>
</comment>
<accession>A0A3M4YW63</accession>
<reference evidence="1 2" key="1">
    <citation type="submission" date="2018-08" db="EMBL/GenBank/DDBJ databases">
        <title>Recombination of ecologically and evolutionarily significant loci maintains genetic cohesion in the Pseudomonas syringae species complex.</title>
        <authorList>
            <person name="Dillon M."/>
            <person name="Thakur S."/>
            <person name="Almeida R.N.D."/>
            <person name="Weir B.S."/>
            <person name="Guttman D.S."/>
        </authorList>
    </citation>
    <scope>NUCLEOTIDE SEQUENCE [LARGE SCALE GENOMIC DNA]</scope>
    <source>
        <strain evidence="1 2">ICMP 4324</strain>
    </source>
</reference>
<dbReference type="AlphaFoldDB" id="A0A3M4YW63"/>
<evidence type="ECO:0000313" key="1">
    <source>
        <dbReference type="EMBL" id="RMM67427.1"/>
    </source>
</evidence>
<name>A0A3M4YW63_PSESG</name>
<protein>
    <submittedName>
        <fullName evidence="1">Uncharacterized protein</fullName>
    </submittedName>
</protein>
<dbReference type="EMBL" id="RBON01000184">
    <property type="protein sequence ID" value="RMM67427.1"/>
    <property type="molecule type" value="Genomic_DNA"/>
</dbReference>